<feature type="coiled-coil region" evidence="12">
    <location>
        <begin position="280"/>
        <end position="307"/>
    </location>
</feature>
<dbReference type="HAMAP" id="MF_01024">
    <property type="entry name" value="HisD"/>
    <property type="match status" value="1"/>
</dbReference>
<evidence type="ECO:0000256" key="6">
    <source>
        <dbReference type="PIRNR" id="PIRNR000099"/>
    </source>
</evidence>
<name>A0A0N8PN59_9GAMM</name>
<dbReference type="FunFam" id="3.40.50.1980:FF:000001">
    <property type="entry name" value="Histidinol dehydrogenase"/>
    <property type="match status" value="1"/>
</dbReference>
<sequence length="444" mass="47539">MNIRRLDSTDSNFSRDLDALLAWEEEADREVEATVRAILDRVRDEGDAAVLDYTHQFDRVEHSTMASLEISRDRMEAALERIPAEQREALEGAAARIRDFHARQKDRGWSYVDDSGTRLGQQVTPLDKVGVYIPGGTAAYPSTVLMNVIPAKVAGVGEIVMTVPTPGGEVHDLVLAAAAVAGVDLAFTIGGAQAVAALAHGTETVPAVDKIVGPGNRYVATAKRLVFGRVGIDMIAGPSEIVVVADGHTDPDWVAMDLLSQAEHDENAQAILITPDAQHLDKVADSLRSLLETLNRAEIARRSLEDRGALIRVADLQEAVAVANRIAPEHLELSVAEPDSLLEEVRHAGAVFLGRHTAEAMGDYVAGPNHVLPTEGTARFSSPLGVYDFQKRTSLIGCSPDAARELGAMAAVLARAEGLTAHAHSAEYRVRAGGPEKSDGEKDE</sequence>
<feature type="active site" description="Proton acceptor" evidence="5 7">
    <location>
        <position position="330"/>
    </location>
</feature>
<dbReference type="PROSITE" id="PS00611">
    <property type="entry name" value="HISOL_DEHYDROGENASE"/>
    <property type="match status" value="1"/>
</dbReference>
<proteinExistence type="inferred from homology"/>
<evidence type="ECO:0000256" key="1">
    <source>
        <dbReference type="ARBA" id="ARBA00010178"/>
    </source>
</evidence>
<dbReference type="InterPro" id="IPR012131">
    <property type="entry name" value="Hstdl_DH"/>
</dbReference>
<dbReference type="InterPro" id="IPR001692">
    <property type="entry name" value="Histidinol_DH_CS"/>
</dbReference>
<comment type="similarity">
    <text evidence="1 5 6 11">Belongs to the histidinol dehydrogenase family.</text>
</comment>
<feature type="binding site" evidence="5 9">
    <location>
        <position position="417"/>
    </location>
    <ligand>
        <name>substrate</name>
    </ligand>
</feature>
<dbReference type="GO" id="GO:0005829">
    <property type="term" value="C:cytosol"/>
    <property type="evidence" value="ECO:0007669"/>
    <property type="project" value="TreeGrafter"/>
</dbReference>
<feature type="binding site" evidence="5 8">
    <location>
        <position position="132"/>
    </location>
    <ligand>
        <name>NAD(+)</name>
        <dbReference type="ChEBI" id="CHEBI:57540"/>
    </ligand>
</feature>
<feature type="binding site" evidence="5 8">
    <location>
        <position position="193"/>
    </location>
    <ligand>
        <name>NAD(+)</name>
        <dbReference type="ChEBI" id="CHEBI:57540"/>
    </ligand>
</feature>
<dbReference type="STRING" id="381306.AN478_05415"/>
<dbReference type="InterPro" id="IPR022695">
    <property type="entry name" value="Histidinol_DH_monofunct"/>
</dbReference>
<dbReference type="UniPathway" id="UPA00031">
    <property type="reaction ID" value="UER00014"/>
</dbReference>
<dbReference type="AlphaFoldDB" id="A0A0N8PN59"/>
<feature type="binding site" evidence="5 9">
    <location>
        <position position="330"/>
    </location>
    <ligand>
        <name>substrate</name>
    </ligand>
</feature>
<accession>A0A0N8PN59</accession>
<feature type="binding site" evidence="5 9">
    <location>
        <position position="363"/>
    </location>
    <ligand>
        <name>substrate</name>
    </ligand>
</feature>
<dbReference type="PRINTS" id="PR00083">
    <property type="entry name" value="HOLDHDRGNASE"/>
</dbReference>
<dbReference type="InterPro" id="IPR016161">
    <property type="entry name" value="Ald_DH/histidinol_DH"/>
</dbReference>
<dbReference type="OrthoDB" id="9805269at2"/>
<comment type="cofactor">
    <cofactor evidence="5 10">
        <name>Zn(2+)</name>
        <dbReference type="ChEBI" id="CHEBI:29105"/>
    </cofactor>
    <text evidence="5 10">Binds 1 zinc ion per subunit.</text>
</comment>
<evidence type="ECO:0000256" key="10">
    <source>
        <dbReference type="PIRSR" id="PIRSR000099-4"/>
    </source>
</evidence>
<evidence type="ECO:0000313" key="14">
    <source>
        <dbReference type="Proteomes" id="UP000183104"/>
    </source>
</evidence>
<dbReference type="PANTHER" id="PTHR21256:SF2">
    <property type="entry name" value="HISTIDINE BIOSYNTHESIS TRIFUNCTIONAL PROTEIN"/>
    <property type="match status" value="1"/>
</dbReference>
<evidence type="ECO:0000256" key="11">
    <source>
        <dbReference type="RuleBase" id="RU004175"/>
    </source>
</evidence>
<gene>
    <name evidence="5" type="primary">hisD</name>
    <name evidence="13" type="ORF">SAMN05661077_2297</name>
</gene>
<dbReference type="EMBL" id="FMUN01000006">
    <property type="protein sequence ID" value="SCY49578.1"/>
    <property type="molecule type" value="Genomic_DNA"/>
</dbReference>
<dbReference type="CDD" id="cd06572">
    <property type="entry name" value="Histidinol_dh"/>
    <property type="match status" value="1"/>
</dbReference>
<dbReference type="PATRIC" id="fig|381306.5.peg.2277"/>
<dbReference type="NCBIfam" id="TIGR00069">
    <property type="entry name" value="hisD"/>
    <property type="match status" value="1"/>
</dbReference>
<dbReference type="PIRSF" id="PIRSF000099">
    <property type="entry name" value="Histidinol_dh"/>
    <property type="match status" value="1"/>
</dbReference>
<dbReference type="PANTHER" id="PTHR21256">
    <property type="entry name" value="HISTIDINOL DEHYDROGENASE HDH"/>
    <property type="match status" value="1"/>
</dbReference>
<evidence type="ECO:0000256" key="12">
    <source>
        <dbReference type="SAM" id="Coils"/>
    </source>
</evidence>
<evidence type="ECO:0000313" key="13">
    <source>
        <dbReference type="EMBL" id="SCY49578.1"/>
    </source>
</evidence>
<dbReference type="FunFam" id="3.40.50.1980:FF:000026">
    <property type="entry name" value="Histidinol dehydrogenase"/>
    <property type="match status" value="1"/>
</dbReference>
<evidence type="ECO:0000256" key="3">
    <source>
        <dbReference type="ARBA" id="ARBA00022833"/>
    </source>
</evidence>
<feature type="binding site" evidence="5 9">
    <location>
        <position position="422"/>
    </location>
    <ligand>
        <name>substrate</name>
    </ligand>
</feature>
<dbReference type="GO" id="GO:0051287">
    <property type="term" value="F:NAD binding"/>
    <property type="evidence" value="ECO:0007669"/>
    <property type="project" value="InterPro"/>
</dbReference>
<feature type="binding site" evidence="5 9">
    <location>
        <position position="261"/>
    </location>
    <ligand>
        <name>substrate</name>
    </ligand>
</feature>
<comment type="pathway">
    <text evidence="5">Amino-acid biosynthesis; L-histidine biosynthesis; L-histidine from 5-phospho-alpha-D-ribose 1-diphosphate: step 9/9.</text>
</comment>
<evidence type="ECO:0000256" key="9">
    <source>
        <dbReference type="PIRSR" id="PIRSR000099-3"/>
    </source>
</evidence>
<dbReference type="Gene3D" id="1.20.5.1300">
    <property type="match status" value="1"/>
</dbReference>
<dbReference type="SUPFAM" id="SSF53720">
    <property type="entry name" value="ALDH-like"/>
    <property type="match status" value="1"/>
</dbReference>
<keyword evidence="5" id="KW-0368">Histidine biosynthesis</keyword>
<feature type="binding site" evidence="5 9">
    <location>
        <position position="239"/>
    </location>
    <ligand>
        <name>substrate</name>
    </ligand>
</feature>
<keyword evidence="12" id="KW-0175">Coiled coil</keyword>
<evidence type="ECO:0000256" key="8">
    <source>
        <dbReference type="PIRSR" id="PIRSR000099-2"/>
    </source>
</evidence>
<dbReference type="Gene3D" id="3.40.50.1980">
    <property type="entry name" value="Nitrogenase molybdenum iron protein domain"/>
    <property type="match status" value="2"/>
</dbReference>
<organism evidence="13 14">
    <name type="scientific">Thiohalorhabdus denitrificans</name>
    <dbReference type="NCBI Taxonomy" id="381306"/>
    <lineage>
        <taxon>Bacteria</taxon>
        <taxon>Pseudomonadati</taxon>
        <taxon>Pseudomonadota</taxon>
        <taxon>Gammaproteobacteria</taxon>
        <taxon>Thiohalorhabdales</taxon>
        <taxon>Thiohalorhabdaceae</taxon>
        <taxon>Thiohalorhabdus</taxon>
    </lineage>
</organism>
<keyword evidence="3 5" id="KW-0862">Zinc</keyword>
<keyword evidence="5 8" id="KW-0520">NAD</keyword>
<feature type="active site" description="Proton acceptor" evidence="5 7">
    <location>
        <position position="329"/>
    </location>
</feature>
<evidence type="ECO:0000256" key="5">
    <source>
        <dbReference type="HAMAP-Rule" id="MF_01024"/>
    </source>
</evidence>
<reference evidence="14" key="1">
    <citation type="submission" date="2016-10" db="EMBL/GenBank/DDBJ databases">
        <authorList>
            <person name="Varghese N."/>
        </authorList>
    </citation>
    <scope>NUCLEOTIDE SEQUENCE [LARGE SCALE GENOMIC DNA]</scope>
    <source>
        <strain evidence="14">HL 19</strain>
    </source>
</reference>
<dbReference type="GO" id="GO:0004399">
    <property type="term" value="F:histidinol dehydrogenase activity"/>
    <property type="evidence" value="ECO:0007669"/>
    <property type="project" value="UniProtKB-UniRule"/>
</dbReference>
<keyword evidence="14" id="KW-1185">Reference proteome</keyword>
<evidence type="ECO:0000256" key="7">
    <source>
        <dbReference type="PIRSR" id="PIRSR000099-1"/>
    </source>
</evidence>
<feature type="binding site" evidence="5 10">
    <location>
        <position position="261"/>
    </location>
    <ligand>
        <name>Zn(2+)</name>
        <dbReference type="ChEBI" id="CHEBI:29105"/>
    </ligand>
</feature>
<dbReference type="EC" id="1.1.1.23" evidence="5"/>
<feature type="binding site" evidence="5 10">
    <location>
        <position position="264"/>
    </location>
    <ligand>
        <name>Zn(2+)</name>
        <dbReference type="ChEBI" id="CHEBI:29105"/>
    </ligand>
</feature>
<keyword evidence="2 5" id="KW-0479">Metal-binding</keyword>
<feature type="binding site" evidence="5 9">
    <location>
        <position position="264"/>
    </location>
    <ligand>
        <name>substrate</name>
    </ligand>
</feature>
<dbReference type="RefSeq" id="WP_054965602.1">
    <property type="nucleotide sequence ID" value="NZ_FMUN01000006.1"/>
</dbReference>
<feature type="binding site" evidence="5 8">
    <location>
        <position position="216"/>
    </location>
    <ligand>
        <name>NAD(+)</name>
        <dbReference type="ChEBI" id="CHEBI:57540"/>
    </ligand>
</feature>
<evidence type="ECO:0000256" key="4">
    <source>
        <dbReference type="ARBA" id="ARBA00023002"/>
    </source>
</evidence>
<comment type="catalytic activity">
    <reaction evidence="5">
        <text>L-histidinol + 2 NAD(+) + H2O = L-histidine + 2 NADH + 3 H(+)</text>
        <dbReference type="Rhea" id="RHEA:20641"/>
        <dbReference type="ChEBI" id="CHEBI:15377"/>
        <dbReference type="ChEBI" id="CHEBI:15378"/>
        <dbReference type="ChEBI" id="CHEBI:57540"/>
        <dbReference type="ChEBI" id="CHEBI:57595"/>
        <dbReference type="ChEBI" id="CHEBI:57699"/>
        <dbReference type="ChEBI" id="CHEBI:57945"/>
        <dbReference type="EC" id="1.1.1.23"/>
    </reaction>
</comment>
<evidence type="ECO:0000256" key="2">
    <source>
        <dbReference type="ARBA" id="ARBA00022723"/>
    </source>
</evidence>
<keyword evidence="4 5" id="KW-0560">Oxidoreductase</keyword>
<keyword evidence="5" id="KW-0028">Amino-acid biosynthesis</keyword>
<dbReference type="GO" id="GO:0000105">
    <property type="term" value="P:L-histidine biosynthetic process"/>
    <property type="evidence" value="ECO:0007669"/>
    <property type="project" value="UniProtKB-UniRule"/>
</dbReference>
<feature type="binding site" evidence="5 10">
    <location>
        <position position="422"/>
    </location>
    <ligand>
        <name>Zn(2+)</name>
        <dbReference type="ChEBI" id="CHEBI:29105"/>
    </ligand>
</feature>
<protein>
    <recommendedName>
        <fullName evidence="5">Histidinol dehydrogenase</fullName>
        <shortName evidence="5">HDH</shortName>
        <ecNumber evidence="5">1.1.1.23</ecNumber>
    </recommendedName>
</protein>
<dbReference type="Proteomes" id="UP000183104">
    <property type="component" value="Unassembled WGS sequence"/>
</dbReference>
<feature type="binding site" evidence="5 10">
    <location>
        <position position="363"/>
    </location>
    <ligand>
        <name>Zn(2+)</name>
        <dbReference type="ChEBI" id="CHEBI:29105"/>
    </ligand>
</feature>
<dbReference type="Pfam" id="PF00815">
    <property type="entry name" value="Histidinol_dh"/>
    <property type="match status" value="1"/>
</dbReference>
<dbReference type="GO" id="GO:0008270">
    <property type="term" value="F:zinc ion binding"/>
    <property type="evidence" value="ECO:0007669"/>
    <property type="project" value="UniProtKB-UniRule"/>
</dbReference>
<comment type="function">
    <text evidence="5">Catalyzes the sequential NAD-dependent oxidations of L-histidinol to L-histidinaldehyde and then to L-histidine.</text>
</comment>